<gene>
    <name evidence="2" type="ORF">FTUN_7557</name>
</gene>
<dbReference type="AlphaFoldDB" id="A0A6M5Z2F1"/>
<evidence type="ECO:0000313" key="3">
    <source>
        <dbReference type="Proteomes" id="UP000503447"/>
    </source>
</evidence>
<sequence>MNDSRPWWLWPNLLALDAPAVAVTWQLFFASVAGIAVPLAATIVLGLVVWGVYLADRGLDARGGVTTSDRHRAAGHNFAAWMTTATAALTAAGLLALTALPLSYLRAGLAVAVVSIGYFVAVHVARAERLLGRGLKEASVGLVFALGAAIPLIAATDADTSWTTGVIAFAGLCWLNCLLISVWEEDPNRRPSVLVVFGAGAVAVGAAVVAAAPVAIAVAVSTAALAGLHALRSRISVRAARVWADGVLLSPLLVVVCS</sequence>
<dbReference type="EMBL" id="CP053452">
    <property type="protein sequence ID" value="QJW99934.1"/>
    <property type="molecule type" value="Genomic_DNA"/>
</dbReference>
<evidence type="ECO:0000313" key="2">
    <source>
        <dbReference type="EMBL" id="QJW99934.1"/>
    </source>
</evidence>
<protein>
    <submittedName>
        <fullName evidence="2">Uncharacterized protein</fullName>
    </submittedName>
</protein>
<accession>A0A6M5Z2F1</accession>
<dbReference type="KEGG" id="ftj:FTUN_7557"/>
<feature type="transmembrane region" description="Helical" evidence="1">
    <location>
        <begin position="78"/>
        <end position="98"/>
    </location>
</feature>
<feature type="transmembrane region" description="Helical" evidence="1">
    <location>
        <begin position="162"/>
        <end position="182"/>
    </location>
</feature>
<proteinExistence type="predicted"/>
<keyword evidence="1" id="KW-0472">Membrane</keyword>
<feature type="transmembrane region" description="Helical" evidence="1">
    <location>
        <begin position="137"/>
        <end position="156"/>
    </location>
</feature>
<name>A0A6M5Z2F1_9BACT</name>
<feature type="transmembrane region" description="Helical" evidence="1">
    <location>
        <begin position="20"/>
        <end position="53"/>
    </location>
</feature>
<keyword evidence="3" id="KW-1185">Reference proteome</keyword>
<organism evidence="2 3">
    <name type="scientific">Frigoriglobus tundricola</name>
    <dbReference type="NCBI Taxonomy" id="2774151"/>
    <lineage>
        <taxon>Bacteria</taxon>
        <taxon>Pseudomonadati</taxon>
        <taxon>Planctomycetota</taxon>
        <taxon>Planctomycetia</taxon>
        <taxon>Gemmatales</taxon>
        <taxon>Gemmataceae</taxon>
        <taxon>Frigoriglobus</taxon>
    </lineage>
</organism>
<reference evidence="3" key="1">
    <citation type="submission" date="2020-05" db="EMBL/GenBank/DDBJ databases">
        <title>Frigoriglobus tundricola gen. nov., sp. nov., a psychrotolerant cellulolytic planctomycete of the family Gemmataceae with two divergent copies of 16S rRNA gene.</title>
        <authorList>
            <person name="Kulichevskaya I.S."/>
            <person name="Ivanova A.A."/>
            <person name="Naumoff D.G."/>
            <person name="Beletsky A.V."/>
            <person name="Rijpstra W.I.C."/>
            <person name="Sinninghe Damste J.S."/>
            <person name="Mardanov A.V."/>
            <person name="Ravin N.V."/>
            <person name="Dedysh S.N."/>
        </authorList>
    </citation>
    <scope>NUCLEOTIDE SEQUENCE [LARGE SCALE GENOMIC DNA]</scope>
    <source>
        <strain evidence="3">PL17</strain>
    </source>
</reference>
<evidence type="ECO:0000256" key="1">
    <source>
        <dbReference type="SAM" id="Phobius"/>
    </source>
</evidence>
<keyword evidence="1" id="KW-0812">Transmembrane</keyword>
<dbReference type="Proteomes" id="UP000503447">
    <property type="component" value="Chromosome"/>
</dbReference>
<feature type="transmembrane region" description="Helical" evidence="1">
    <location>
        <begin position="104"/>
        <end position="125"/>
    </location>
</feature>
<keyword evidence="1" id="KW-1133">Transmembrane helix</keyword>
<feature type="transmembrane region" description="Helical" evidence="1">
    <location>
        <begin position="194"/>
        <end position="220"/>
    </location>
</feature>
<dbReference type="RefSeq" id="WP_171474805.1">
    <property type="nucleotide sequence ID" value="NZ_CP053452.2"/>
</dbReference>